<proteinExistence type="predicted"/>
<comment type="caution">
    <text evidence="2">The sequence shown here is derived from an EMBL/GenBank/DDBJ whole genome shotgun (WGS) entry which is preliminary data.</text>
</comment>
<protein>
    <submittedName>
        <fullName evidence="2">Uncharacterized protein</fullName>
    </submittedName>
</protein>
<keyword evidence="1" id="KW-1133">Transmembrane helix</keyword>
<reference evidence="2" key="2">
    <citation type="submission" date="2023-06" db="EMBL/GenBank/DDBJ databases">
        <authorList>
            <person name="Ma L."/>
            <person name="Liu K.-W."/>
            <person name="Li Z."/>
            <person name="Hsiao Y.-Y."/>
            <person name="Qi Y."/>
            <person name="Fu T."/>
            <person name="Tang G."/>
            <person name="Zhang D."/>
            <person name="Sun W.-H."/>
            <person name="Liu D.-K."/>
            <person name="Li Y."/>
            <person name="Chen G.-Z."/>
            <person name="Liu X.-D."/>
            <person name="Liao X.-Y."/>
            <person name="Jiang Y.-T."/>
            <person name="Yu X."/>
            <person name="Hao Y."/>
            <person name="Huang J."/>
            <person name="Zhao X.-W."/>
            <person name="Ke S."/>
            <person name="Chen Y.-Y."/>
            <person name="Wu W.-L."/>
            <person name="Hsu J.-L."/>
            <person name="Lin Y.-F."/>
            <person name="Huang M.-D."/>
            <person name="Li C.-Y."/>
            <person name="Huang L."/>
            <person name="Wang Z.-W."/>
            <person name="Zhao X."/>
            <person name="Zhong W.-Y."/>
            <person name="Peng D.-H."/>
            <person name="Ahmad S."/>
            <person name="Lan S."/>
            <person name="Zhang J.-S."/>
            <person name="Tsai W.-C."/>
            <person name="Van De Peer Y."/>
            <person name="Liu Z.-J."/>
        </authorList>
    </citation>
    <scope>NUCLEOTIDE SEQUENCE</scope>
    <source>
        <strain evidence="2">CP</strain>
        <tissue evidence="2">Leaves</tissue>
    </source>
</reference>
<keyword evidence="3" id="KW-1185">Reference proteome</keyword>
<sequence>MKSRKILSKILSYLPYISVLFSLSQIHSQVSLFLSVGFHIFSFTFCLFNYVAKHRQTAKQNPVETIHLGN</sequence>
<keyword evidence="1" id="KW-0472">Membrane</keyword>
<feature type="transmembrane region" description="Helical" evidence="1">
    <location>
        <begin position="32"/>
        <end position="52"/>
    </location>
</feature>
<accession>A0AAV9CAJ4</accession>
<name>A0AAV9CAJ4_ACOCL</name>
<dbReference type="AlphaFoldDB" id="A0AAV9CAJ4"/>
<evidence type="ECO:0000313" key="2">
    <source>
        <dbReference type="EMBL" id="KAK1286093.1"/>
    </source>
</evidence>
<dbReference type="Proteomes" id="UP001180020">
    <property type="component" value="Unassembled WGS sequence"/>
</dbReference>
<dbReference type="EMBL" id="JAUJYO010000020">
    <property type="protein sequence ID" value="KAK1286093.1"/>
    <property type="molecule type" value="Genomic_DNA"/>
</dbReference>
<organism evidence="2 3">
    <name type="scientific">Acorus calamus</name>
    <name type="common">Sweet flag</name>
    <dbReference type="NCBI Taxonomy" id="4465"/>
    <lineage>
        <taxon>Eukaryota</taxon>
        <taxon>Viridiplantae</taxon>
        <taxon>Streptophyta</taxon>
        <taxon>Embryophyta</taxon>
        <taxon>Tracheophyta</taxon>
        <taxon>Spermatophyta</taxon>
        <taxon>Magnoliopsida</taxon>
        <taxon>Liliopsida</taxon>
        <taxon>Acoraceae</taxon>
        <taxon>Acorus</taxon>
    </lineage>
</organism>
<keyword evidence="1" id="KW-0812">Transmembrane</keyword>
<gene>
    <name evidence="2" type="ORF">QJS10_CPB20g02126</name>
</gene>
<feature type="transmembrane region" description="Helical" evidence="1">
    <location>
        <begin position="7"/>
        <end position="26"/>
    </location>
</feature>
<reference evidence="2" key="1">
    <citation type="journal article" date="2023" name="Nat. Commun.">
        <title>Diploid and tetraploid genomes of Acorus and the evolution of monocots.</title>
        <authorList>
            <person name="Ma L."/>
            <person name="Liu K.W."/>
            <person name="Li Z."/>
            <person name="Hsiao Y.Y."/>
            <person name="Qi Y."/>
            <person name="Fu T."/>
            <person name="Tang G.D."/>
            <person name="Zhang D."/>
            <person name="Sun W.H."/>
            <person name="Liu D.K."/>
            <person name="Li Y."/>
            <person name="Chen G.Z."/>
            <person name="Liu X.D."/>
            <person name="Liao X.Y."/>
            <person name="Jiang Y.T."/>
            <person name="Yu X."/>
            <person name="Hao Y."/>
            <person name="Huang J."/>
            <person name="Zhao X.W."/>
            <person name="Ke S."/>
            <person name="Chen Y.Y."/>
            <person name="Wu W.L."/>
            <person name="Hsu J.L."/>
            <person name="Lin Y.F."/>
            <person name="Huang M.D."/>
            <person name="Li C.Y."/>
            <person name="Huang L."/>
            <person name="Wang Z.W."/>
            <person name="Zhao X."/>
            <person name="Zhong W.Y."/>
            <person name="Peng D.H."/>
            <person name="Ahmad S."/>
            <person name="Lan S."/>
            <person name="Zhang J.S."/>
            <person name="Tsai W.C."/>
            <person name="Van de Peer Y."/>
            <person name="Liu Z.J."/>
        </authorList>
    </citation>
    <scope>NUCLEOTIDE SEQUENCE</scope>
    <source>
        <strain evidence="2">CP</strain>
    </source>
</reference>
<evidence type="ECO:0000313" key="3">
    <source>
        <dbReference type="Proteomes" id="UP001180020"/>
    </source>
</evidence>
<evidence type="ECO:0000256" key="1">
    <source>
        <dbReference type="SAM" id="Phobius"/>
    </source>
</evidence>